<dbReference type="InterPro" id="IPR036005">
    <property type="entry name" value="Creatinase/aminopeptidase-like"/>
</dbReference>
<dbReference type="PANTHER" id="PTHR48480:SF2">
    <property type="entry name" value="PEPTIDASE D"/>
    <property type="match status" value="1"/>
</dbReference>
<reference evidence="9 10" key="1">
    <citation type="journal article" date="2018" name="Mol. Genet. Genomics">
        <title>The red deer Cervus elaphus genome CerEla1.0: sequencing, annotating, genes, and chromosomes.</title>
        <authorList>
            <person name="Bana N.A."/>
            <person name="Nyiri A."/>
            <person name="Nagy J."/>
            <person name="Frank K."/>
            <person name="Nagy T."/>
            <person name="Steger V."/>
            <person name="Schiller M."/>
            <person name="Lakatos P."/>
            <person name="Sugar L."/>
            <person name="Horn P."/>
            <person name="Barta E."/>
            <person name="Orosz L."/>
        </authorList>
    </citation>
    <scope>NUCLEOTIDE SEQUENCE [LARGE SCALE GENOMIC DNA]</scope>
    <source>
        <strain evidence="9">Hungarian</strain>
    </source>
</reference>
<evidence type="ECO:0000313" key="10">
    <source>
        <dbReference type="Proteomes" id="UP000242450"/>
    </source>
</evidence>
<dbReference type="InterPro" id="IPR052433">
    <property type="entry name" value="X-Pro_dipept-like"/>
</dbReference>
<dbReference type="GO" id="GO:0008237">
    <property type="term" value="F:metallopeptidase activity"/>
    <property type="evidence" value="ECO:0007669"/>
    <property type="project" value="UniProtKB-KW"/>
</dbReference>
<evidence type="ECO:0000256" key="5">
    <source>
        <dbReference type="ARBA" id="ARBA00023049"/>
    </source>
</evidence>
<dbReference type="PANTHER" id="PTHR48480">
    <property type="match status" value="1"/>
</dbReference>
<evidence type="ECO:0000313" key="9">
    <source>
        <dbReference type="EMBL" id="OWK16453.1"/>
    </source>
</evidence>
<evidence type="ECO:0000256" key="4">
    <source>
        <dbReference type="ARBA" id="ARBA00022801"/>
    </source>
</evidence>
<keyword evidence="10" id="KW-1185">Reference proteome</keyword>
<protein>
    <recommendedName>
        <fullName evidence="8">Peptidase M24 domain-containing protein</fullName>
    </recommendedName>
</protein>
<keyword evidence="4" id="KW-0378">Hydrolase</keyword>
<evidence type="ECO:0000259" key="8">
    <source>
        <dbReference type="Pfam" id="PF00557"/>
    </source>
</evidence>
<feature type="domain" description="Peptidase M24" evidence="8">
    <location>
        <begin position="12"/>
        <end position="131"/>
    </location>
</feature>
<keyword evidence="5" id="KW-0482">Metalloprotease</keyword>
<dbReference type="InterPro" id="IPR001131">
    <property type="entry name" value="Peptidase_M24B_aminopep-P_CS"/>
</dbReference>
<dbReference type="PROSITE" id="PS00491">
    <property type="entry name" value="PROLINE_PEPTIDASE"/>
    <property type="match status" value="1"/>
</dbReference>
<evidence type="ECO:0000256" key="6">
    <source>
        <dbReference type="ARBA" id="ARBA00023211"/>
    </source>
</evidence>
<dbReference type="EMBL" id="MKHE01000004">
    <property type="protein sequence ID" value="OWK16453.1"/>
    <property type="molecule type" value="Genomic_DNA"/>
</dbReference>
<evidence type="ECO:0000256" key="3">
    <source>
        <dbReference type="ARBA" id="ARBA00022723"/>
    </source>
</evidence>
<dbReference type="SUPFAM" id="SSF55920">
    <property type="entry name" value="Creatinase/aminopeptidase"/>
    <property type="match status" value="1"/>
</dbReference>
<dbReference type="AlphaFoldDB" id="A0A212DDY0"/>
<dbReference type="OrthoDB" id="10261878at2759"/>
<dbReference type="GO" id="GO:0046872">
    <property type="term" value="F:metal ion binding"/>
    <property type="evidence" value="ECO:0007669"/>
    <property type="project" value="UniProtKB-KW"/>
</dbReference>
<dbReference type="GO" id="GO:0006508">
    <property type="term" value="P:proteolysis"/>
    <property type="evidence" value="ECO:0007669"/>
    <property type="project" value="UniProtKB-KW"/>
</dbReference>
<proteinExistence type="inferred from homology"/>
<evidence type="ECO:0000256" key="7">
    <source>
        <dbReference type="RuleBase" id="RU000590"/>
    </source>
</evidence>
<name>A0A212DDY0_CEREH</name>
<comment type="cofactor">
    <cofactor evidence="1">
        <name>Mn(2+)</name>
        <dbReference type="ChEBI" id="CHEBI:29035"/>
    </cofactor>
</comment>
<keyword evidence="2" id="KW-0645">Protease</keyword>
<evidence type="ECO:0000256" key="2">
    <source>
        <dbReference type="ARBA" id="ARBA00022670"/>
    </source>
</evidence>
<comment type="caution">
    <text evidence="9">The sequence shown here is derived from an EMBL/GenBank/DDBJ whole genome shotgun (WGS) entry which is preliminary data.</text>
</comment>
<keyword evidence="3 7" id="KW-0479">Metal-binding</keyword>
<dbReference type="Gene3D" id="3.90.230.10">
    <property type="entry name" value="Creatinase/methionine aminopeptidase superfamily"/>
    <property type="match status" value="1"/>
</dbReference>
<keyword evidence="6" id="KW-0464">Manganese</keyword>
<sequence>MHRLADRIHLEELTRIGLLTGSVDAMVQVHLGAVFMPHGLGHFLGLDVHDVGGYPEGVDRIDEPGLRRLRTARHLEPRMVLTVEPGIYFIDHLLDEALADPARACFFNREVLQRFRGFGGVRIEEDVVVTDTGMELLTCVPRTVEEVEACMAGQDKAFAPFSGPK</sequence>
<accession>A0A212DDY0</accession>
<gene>
    <name evidence="9" type="ORF">Celaphus_00004343</name>
</gene>
<dbReference type="Proteomes" id="UP000242450">
    <property type="component" value="Chromosome 4"/>
</dbReference>
<dbReference type="Pfam" id="PF00557">
    <property type="entry name" value="Peptidase_M24"/>
    <property type="match status" value="1"/>
</dbReference>
<comment type="similarity">
    <text evidence="7">Belongs to the peptidase M24B family.</text>
</comment>
<organism evidence="9 10">
    <name type="scientific">Cervus elaphus hippelaphus</name>
    <name type="common">European red deer</name>
    <dbReference type="NCBI Taxonomy" id="46360"/>
    <lineage>
        <taxon>Eukaryota</taxon>
        <taxon>Metazoa</taxon>
        <taxon>Chordata</taxon>
        <taxon>Craniata</taxon>
        <taxon>Vertebrata</taxon>
        <taxon>Euteleostomi</taxon>
        <taxon>Mammalia</taxon>
        <taxon>Eutheria</taxon>
        <taxon>Laurasiatheria</taxon>
        <taxon>Artiodactyla</taxon>
        <taxon>Ruminantia</taxon>
        <taxon>Pecora</taxon>
        <taxon>Cervidae</taxon>
        <taxon>Cervinae</taxon>
        <taxon>Cervus</taxon>
    </lineage>
</organism>
<dbReference type="InterPro" id="IPR000994">
    <property type="entry name" value="Pept_M24"/>
</dbReference>
<evidence type="ECO:0000256" key="1">
    <source>
        <dbReference type="ARBA" id="ARBA00001936"/>
    </source>
</evidence>